<keyword evidence="1" id="KW-0472">Membrane</keyword>
<dbReference type="SUPFAM" id="SSF49265">
    <property type="entry name" value="Fibronectin type III"/>
    <property type="match status" value="5"/>
</dbReference>
<dbReference type="InterPro" id="IPR052392">
    <property type="entry name" value="Kelch-BTB_domain-containing"/>
</dbReference>
<accession>A0A955RRR4</accession>
<dbReference type="PANTHER" id="PTHR46375">
    <property type="entry name" value="KELCH REPEAT AND BTB DOMAIN-CONTAINING PROTEIN 13-RELATED"/>
    <property type="match status" value="1"/>
</dbReference>
<feature type="domain" description="Fibronectin type-III" evidence="2">
    <location>
        <begin position="1212"/>
        <end position="1316"/>
    </location>
</feature>
<feature type="domain" description="Fibronectin type-III" evidence="2">
    <location>
        <begin position="1737"/>
        <end position="1826"/>
    </location>
</feature>
<dbReference type="CDD" id="cd00063">
    <property type="entry name" value="FN3"/>
    <property type="match status" value="4"/>
</dbReference>
<dbReference type="GO" id="GO:0046872">
    <property type="term" value="F:metal ion binding"/>
    <property type="evidence" value="ECO:0007669"/>
    <property type="project" value="InterPro"/>
</dbReference>
<dbReference type="GO" id="GO:0003993">
    <property type="term" value="F:acid phosphatase activity"/>
    <property type="evidence" value="ECO:0007669"/>
    <property type="project" value="InterPro"/>
</dbReference>
<feature type="transmembrane region" description="Helical" evidence="1">
    <location>
        <begin position="21"/>
        <end position="43"/>
    </location>
</feature>
<protein>
    <submittedName>
        <fullName evidence="3">Fibronectin type III domain-containing protein</fullName>
    </submittedName>
</protein>
<evidence type="ECO:0000313" key="3">
    <source>
        <dbReference type="EMBL" id="MCA9391722.1"/>
    </source>
</evidence>
<comment type="caution">
    <text evidence="3">The sequence shown here is derived from an EMBL/GenBank/DDBJ whole genome shotgun (WGS) entry which is preliminary data.</text>
</comment>
<evidence type="ECO:0000256" key="1">
    <source>
        <dbReference type="SAM" id="Phobius"/>
    </source>
</evidence>
<dbReference type="Gene3D" id="2.60.40.380">
    <property type="entry name" value="Purple acid phosphatase-like, N-terminal"/>
    <property type="match status" value="1"/>
</dbReference>
<dbReference type="InterPro" id="IPR036116">
    <property type="entry name" value="FN3_sf"/>
</dbReference>
<evidence type="ECO:0000259" key="2">
    <source>
        <dbReference type="PROSITE" id="PS50853"/>
    </source>
</evidence>
<dbReference type="Proteomes" id="UP000751518">
    <property type="component" value="Unassembled WGS sequence"/>
</dbReference>
<dbReference type="PANTHER" id="PTHR46375:SF3">
    <property type="entry name" value="KELCH REPEAT AND BTB DOMAIN-CONTAINING PROTEIN 13"/>
    <property type="match status" value="1"/>
</dbReference>
<dbReference type="SMART" id="SM00060">
    <property type="entry name" value="FN3"/>
    <property type="match status" value="8"/>
</dbReference>
<reference evidence="3" key="1">
    <citation type="submission" date="2020-04" db="EMBL/GenBank/DDBJ databases">
        <authorList>
            <person name="Zhang T."/>
        </authorList>
    </citation>
    <scope>NUCLEOTIDE SEQUENCE</scope>
    <source>
        <strain evidence="3">HKST-UBA03</strain>
    </source>
</reference>
<dbReference type="PROSITE" id="PS50853">
    <property type="entry name" value="FN3"/>
    <property type="match status" value="6"/>
</dbReference>
<dbReference type="InterPro" id="IPR003961">
    <property type="entry name" value="FN3_dom"/>
</dbReference>
<dbReference type="InterPro" id="IPR015915">
    <property type="entry name" value="Kelch-typ_b-propeller"/>
</dbReference>
<dbReference type="InterPro" id="IPR015914">
    <property type="entry name" value="PAPs_N"/>
</dbReference>
<proteinExistence type="predicted"/>
<dbReference type="InterPro" id="IPR013783">
    <property type="entry name" value="Ig-like_fold"/>
</dbReference>
<dbReference type="Pfam" id="PF16656">
    <property type="entry name" value="Pur_ac_phosph_N"/>
    <property type="match status" value="2"/>
</dbReference>
<sequence length="2043" mass="219000">MPSFKIKSLAQRFVNSINKTRVRSLLVASFFVATVVAILKLSFLSAATFNFIQNDWRGGSLPTPTPPNYVTATDYNSDPTWDEFEDSSNVVTSVDNELTVGTVTTGITDTSDTDFGAGAFSQTDVSGTGDDAALTLQNQNAQDLNTWNEPSSPDVALVSGSASVSPDGGNTIYVMIGGTTDFYRYSVTQDTWTQLTSSPGVARPGAAMAYYNSTNSIYAFKGDSKTFWRYDIDDDTWITDTGEVAETSAIVYSGASMVYPGSGDYIYAFRGFNTTAFWRYSVSSNVWVSMAASPFTVDSGADMVYPGSGDYIYAINGDNGATSTKFMKYSISSDAWHWDYPTDAVAPEQTPDNVGSGGGLESDGGDKIYGLAGGGTSDFWEYDITGGSWSVLADTPTNVDVGGKLIYAGSGDTVFALRGNSTSDFWRYTVSADSWSAISFLGAGQVAGFGAALESKDDGDTLYALRGDQSTDFMSYDISDDSWSSLHAVPSSAYYGADLAYPGSGDTIYATRGGGNTEFWGYSISGDSWSSLNSPGTVSYGGRLEYYPGGTGYVYTLLGGGTSTFKRYSISSGNWELLQDLPGAVDRGSDLVYTGYTGHTNYIYALQGNSTTNLWRYSISGDQWSFVSAAPAAINVGGAMMYPGFDEYIYVFSGNSTRYFWRYSLDSGEWENLTSTPGAVSEGGDLVFPGAGYYMYAFQGGQRPTFLRYAFRADYYGSGTFESQIIDTVENLGFARLLWNPVVPATTTLTVKVRSSDSSTMSGAPLWASCSNITNGADITSSGCVTDNDQYVQYEVSMTTGDHFVSPELEDITVEYEHYAFNSYLLGSPFDTEDVTNVISRVSWDEDTVLPTGTNVKVQLRTAPDDNGSPGTWSSFMGPTSTSDYYDDSSAGCSKASGSVTCNSIHSDHSDAIDDQWYQYKIYFTSTGGNTPTLNEMRVQYVINTPPAVSVTNTPAESTTGNVSITYNVSDVEESSVTVYLATSFGVTLNGVIPDTVSTSDITLSSSDVDQLPTSGAILIDNEMIAYTGRSGSVLTGITRGTNQTRPNSHTSGKSVYLVVTSGVSGATGSQTTGSNKTITWNVASTLSGLYVASGKVKVAAIDGNAANQLGSGEKTLILDTKSPTSPSVVIDSRTDQLTLAATDDSAMRMKISNDSGLAVDGLNADSGQWINFASTKDWEMVLSGGVETVYARFKDVYGNETSTVSSVTPEVPENLILTDISYVYGSDYKIFVAWQVVPEPGPGFAAYDIYVSTEGADPDVYNYNYEASITDIAENFYVDTGLDVNETYYYRVVARDQDGNISNYNTNFGVQDGANIIWGQGIDPGSGGDTSPAPVLSDVAYSDVTETSATITWISDKLSSSYVSYSTTPGDYENEVGVSTMVTDHEVTLTGLNNNTKYYFKVVSYDAASKKGESIDEVNQVFTTLADTTGPVITNITTNTGTDSVGITWVTDESATSQIEYGVTSSYGNLTTKDTALVAGHSVGIINLDELTTYHFRIRSADADGNEAVSDDHYFTTGVGSDIQFDLIAPNISDIKVSSITATSAKVTFTSSEEARGLIEYGDSSTYERGDTSGVLTTLSTSHEILLYNLTPETFYHYRVYAIDSSGNLGVGPDKTFTTDVSGGGEQFVDGGGSSGTNPPAISSGAPSVVNIGSASATIVWTTQEASTSLVFYQVKGSDADPVVTGSGATYTVNHSVKLTGLAPNTTYVFQVKSEDTKNSYVISDLYEFRTEAAPAISNVRVDNIAYETVSIAWESNVPTDSVVEYGAISGEYTDTVVDSQLVQNHQIDLVNLSAGVRYYFIVRGVDDLDNVIISDEYTFTTKAAPSVQDVSIIDLTAISATIGFETNVVATSSITYTNTDSKENAVLINDVASLTHAFPLTDLSANTFYTFTMTITDSADDSYTTEQYSFETLDDAKGPEISLIEVRSSLNEDDNGTVQTIISWVTNESSSSQVQYSEIVGDNVEYDFTSGVKTDRVKDHLVVLTDLKASTAYQFVVVSADESGNSTTSKPNVMLTPGRRVSIFDLIFGSLEETFSWLTRL</sequence>
<name>A0A955RRR4_UNCKA</name>
<evidence type="ECO:0000313" key="4">
    <source>
        <dbReference type="Proteomes" id="UP000751518"/>
    </source>
</evidence>
<feature type="domain" description="Fibronectin type-III" evidence="2">
    <location>
        <begin position="1532"/>
        <end position="1623"/>
    </location>
</feature>
<organism evidence="3 4">
    <name type="scientific">candidate division WWE3 bacterium</name>
    <dbReference type="NCBI Taxonomy" id="2053526"/>
    <lineage>
        <taxon>Bacteria</taxon>
        <taxon>Katanobacteria</taxon>
    </lineage>
</organism>
<keyword evidence="1" id="KW-1133">Transmembrane helix</keyword>
<reference evidence="3" key="2">
    <citation type="journal article" date="2021" name="Microbiome">
        <title>Successional dynamics and alternative stable states in a saline activated sludge microbial community over 9 years.</title>
        <authorList>
            <person name="Wang Y."/>
            <person name="Ye J."/>
            <person name="Ju F."/>
            <person name="Liu L."/>
            <person name="Boyd J.A."/>
            <person name="Deng Y."/>
            <person name="Parks D.H."/>
            <person name="Jiang X."/>
            <person name="Yin X."/>
            <person name="Woodcroft B.J."/>
            <person name="Tyson G.W."/>
            <person name="Hugenholtz P."/>
            <person name="Polz M.F."/>
            <person name="Zhang T."/>
        </authorList>
    </citation>
    <scope>NUCLEOTIDE SEQUENCE</scope>
    <source>
        <strain evidence="3">HKST-UBA03</strain>
    </source>
</reference>
<feature type="domain" description="Fibronectin type-III" evidence="2">
    <location>
        <begin position="1644"/>
        <end position="1735"/>
    </location>
</feature>
<dbReference type="InterPro" id="IPR011043">
    <property type="entry name" value="Gal_Oxase/kelch_b-propeller"/>
</dbReference>
<gene>
    <name evidence="3" type="ORF">KC614_00770</name>
</gene>
<dbReference type="Gene3D" id="2.60.40.10">
    <property type="entry name" value="Immunoglobulins"/>
    <property type="match status" value="6"/>
</dbReference>
<dbReference type="Gene3D" id="2.120.10.80">
    <property type="entry name" value="Kelch-type beta propeller"/>
    <property type="match status" value="3"/>
</dbReference>
<keyword evidence="1" id="KW-0812">Transmembrane</keyword>
<dbReference type="SUPFAM" id="SSF50965">
    <property type="entry name" value="Galactose oxidase, central domain"/>
    <property type="match status" value="3"/>
</dbReference>
<feature type="domain" description="Fibronectin type-III" evidence="2">
    <location>
        <begin position="1431"/>
        <end position="1521"/>
    </location>
</feature>
<dbReference type="EMBL" id="JAGQKZ010000003">
    <property type="protein sequence ID" value="MCA9391722.1"/>
    <property type="molecule type" value="Genomic_DNA"/>
</dbReference>
<feature type="domain" description="Fibronectin type-III" evidence="2">
    <location>
        <begin position="1336"/>
        <end position="1428"/>
    </location>
</feature>